<accession>A0A5C3QRY9</accession>
<dbReference type="AlphaFoldDB" id="A0A5C3QRY9"/>
<feature type="compositionally biased region" description="Low complexity" evidence="1">
    <location>
        <begin position="87"/>
        <end position="123"/>
    </location>
</feature>
<reference evidence="2 3" key="1">
    <citation type="journal article" date="2019" name="Nat. Ecol. Evol.">
        <title>Megaphylogeny resolves global patterns of mushroom evolution.</title>
        <authorList>
            <person name="Varga T."/>
            <person name="Krizsan K."/>
            <person name="Foldi C."/>
            <person name="Dima B."/>
            <person name="Sanchez-Garcia M."/>
            <person name="Sanchez-Ramirez S."/>
            <person name="Szollosi G.J."/>
            <person name="Szarkandi J.G."/>
            <person name="Papp V."/>
            <person name="Albert L."/>
            <person name="Andreopoulos W."/>
            <person name="Angelini C."/>
            <person name="Antonin V."/>
            <person name="Barry K.W."/>
            <person name="Bougher N.L."/>
            <person name="Buchanan P."/>
            <person name="Buyck B."/>
            <person name="Bense V."/>
            <person name="Catcheside P."/>
            <person name="Chovatia M."/>
            <person name="Cooper J."/>
            <person name="Damon W."/>
            <person name="Desjardin D."/>
            <person name="Finy P."/>
            <person name="Geml J."/>
            <person name="Haridas S."/>
            <person name="Hughes K."/>
            <person name="Justo A."/>
            <person name="Karasinski D."/>
            <person name="Kautmanova I."/>
            <person name="Kiss B."/>
            <person name="Kocsube S."/>
            <person name="Kotiranta H."/>
            <person name="LaButti K.M."/>
            <person name="Lechner B.E."/>
            <person name="Liimatainen K."/>
            <person name="Lipzen A."/>
            <person name="Lukacs Z."/>
            <person name="Mihaltcheva S."/>
            <person name="Morgado L.N."/>
            <person name="Niskanen T."/>
            <person name="Noordeloos M.E."/>
            <person name="Ohm R.A."/>
            <person name="Ortiz-Santana B."/>
            <person name="Ovrebo C."/>
            <person name="Racz N."/>
            <person name="Riley R."/>
            <person name="Savchenko A."/>
            <person name="Shiryaev A."/>
            <person name="Soop K."/>
            <person name="Spirin V."/>
            <person name="Szebenyi C."/>
            <person name="Tomsovsky M."/>
            <person name="Tulloss R.E."/>
            <person name="Uehling J."/>
            <person name="Grigoriev I.V."/>
            <person name="Vagvolgyi C."/>
            <person name="Papp T."/>
            <person name="Martin F.M."/>
            <person name="Miettinen O."/>
            <person name="Hibbett D.S."/>
            <person name="Nagy L.G."/>
        </authorList>
    </citation>
    <scope>NUCLEOTIDE SEQUENCE [LARGE SCALE GENOMIC DNA]</scope>
    <source>
        <strain evidence="2 3">CBS 309.79</strain>
    </source>
</reference>
<dbReference type="STRING" id="1884261.A0A5C3QRY9"/>
<evidence type="ECO:0000313" key="2">
    <source>
        <dbReference type="EMBL" id="TFL03049.1"/>
    </source>
</evidence>
<feature type="region of interest" description="Disordered" evidence="1">
    <location>
        <begin position="1"/>
        <end position="53"/>
    </location>
</feature>
<feature type="region of interest" description="Disordered" evidence="1">
    <location>
        <begin position="310"/>
        <end position="331"/>
    </location>
</feature>
<keyword evidence="3" id="KW-1185">Reference proteome</keyword>
<gene>
    <name evidence="2" type="ORF">BDV98DRAFT_414100</name>
</gene>
<organism evidence="2 3">
    <name type="scientific">Pterulicium gracile</name>
    <dbReference type="NCBI Taxonomy" id="1884261"/>
    <lineage>
        <taxon>Eukaryota</taxon>
        <taxon>Fungi</taxon>
        <taxon>Dikarya</taxon>
        <taxon>Basidiomycota</taxon>
        <taxon>Agaricomycotina</taxon>
        <taxon>Agaricomycetes</taxon>
        <taxon>Agaricomycetidae</taxon>
        <taxon>Agaricales</taxon>
        <taxon>Pleurotineae</taxon>
        <taxon>Pterulaceae</taxon>
        <taxon>Pterulicium</taxon>
    </lineage>
</organism>
<dbReference type="EMBL" id="ML178821">
    <property type="protein sequence ID" value="TFL03049.1"/>
    <property type="molecule type" value="Genomic_DNA"/>
</dbReference>
<evidence type="ECO:0000256" key="1">
    <source>
        <dbReference type="SAM" id="MobiDB-lite"/>
    </source>
</evidence>
<name>A0A5C3QRY9_9AGAR</name>
<evidence type="ECO:0000313" key="3">
    <source>
        <dbReference type="Proteomes" id="UP000305067"/>
    </source>
</evidence>
<protein>
    <submittedName>
        <fullName evidence="2">Uncharacterized protein</fullName>
    </submittedName>
</protein>
<feature type="region of interest" description="Disordered" evidence="1">
    <location>
        <begin position="73"/>
        <end position="123"/>
    </location>
</feature>
<proteinExistence type="predicted"/>
<dbReference type="Proteomes" id="UP000305067">
    <property type="component" value="Unassembled WGS sequence"/>
</dbReference>
<sequence length="626" mass="62119">MGMGTKLVESPGPAKMGYSAGGGGGSPVRTPPVGRERGASAPAGMGTGPTPVQYPAQSHAHLMGMGRLARLVEGGGRTPTAGSPGMNTPTASTPTADTPTADTPMTNTPTMRTPIADTPTANTPIANTPTIETLTVTHPSPIPISTPPVISAPTATQLPSKLTLSNWARPAGISSPINGVHSPPISGVASSPMGGMTSPPMNGLFSTSMNGTYVVSPPLAMGGPPIVSPPTNGPPPSNGLQVPPPSNELIAPAMGIIAPAMSSPVELGDEIQPIGLGGSVLPLDSEGRPLPPISGPDVASNGVVTPATADGLVTPSMSSRTDDAAAVSPEDAQGRKLVLTNGIAAPAVSSPIQPYPQPLPVNGLGLHGAGLSMDAPGSTVTADELDVAGNGATGEEAPAMKREDNPYFPAVSGPWTFSVSSASGATSMDVATPMPTRKQAGETPVPMSSTTSAIDKLAPAPALDVPAPVPKLDMPVPAPALVMVAPTPLPSGMNDVSIHGVGGAGALSLASPVEGSWMSTTPPGLVQGGALGAVGEKSAVNSVFLGAVHADTSSTAPQATTDVPAPPSLDGLTLEEEEGEGEVMFPTSAKPDVNAVDSVSSYHAFLAQWCFARGEDAKEAAAARGT</sequence>